<dbReference type="Pfam" id="PF08951">
    <property type="entry name" value="EntA_Immun"/>
    <property type="match status" value="1"/>
</dbReference>
<comment type="caution">
    <text evidence="2">The sequence shown here is derived from an EMBL/GenBank/DDBJ whole genome shotgun (WGS) entry which is preliminary data.</text>
</comment>
<dbReference type="RefSeq" id="WP_164507049.1">
    <property type="nucleotide sequence ID" value="NZ_JBHTOP010000022.1"/>
</dbReference>
<gene>
    <name evidence="2" type="ORF">ACFQ5M_07855</name>
</gene>
<name>A0ABW4J995_9LACO</name>
<evidence type="ECO:0000313" key="3">
    <source>
        <dbReference type="Proteomes" id="UP001597267"/>
    </source>
</evidence>
<accession>A0ABW4J995</accession>
<evidence type="ECO:0000256" key="1">
    <source>
        <dbReference type="ARBA" id="ARBA00023025"/>
    </source>
</evidence>
<evidence type="ECO:0000313" key="2">
    <source>
        <dbReference type="EMBL" id="MFD1672005.1"/>
    </source>
</evidence>
<reference evidence="3" key="1">
    <citation type="journal article" date="2019" name="Int. J. Syst. Evol. Microbiol.">
        <title>The Global Catalogue of Microorganisms (GCM) 10K type strain sequencing project: providing services to taxonomists for standard genome sequencing and annotation.</title>
        <authorList>
            <consortium name="The Broad Institute Genomics Platform"/>
            <consortium name="The Broad Institute Genome Sequencing Center for Infectious Disease"/>
            <person name="Wu L."/>
            <person name="Ma J."/>
        </authorList>
    </citation>
    <scope>NUCLEOTIDE SEQUENCE [LARGE SCALE GENOMIC DNA]</scope>
    <source>
        <strain evidence="3">CCM 8896</strain>
    </source>
</reference>
<keyword evidence="1" id="KW-0079">Bacteriocin immunity</keyword>
<sequence>MKNQVDETFALVSAAYRDPEIKATPALRGILLKYSVALQTGKTYGYVCQGLNTEVSKYVHDYRYQLPQSMVQLMHQINGD</sequence>
<dbReference type="InterPro" id="IPR015046">
    <property type="entry name" value="LciA_Immunity-like"/>
</dbReference>
<protein>
    <submittedName>
        <fullName evidence="2">Bacteriocin immunity protein</fullName>
    </submittedName>
</protein>
<dbReference type="InterPro" id="IPR023130">
    <property type="entry name" value="Ta0600-like_sf"/>
</dbReference>
<organism evidence="2 3">
    <name type="scientific">Agrilactobacillus yilanensis</name>
    <dbReference type="NCBI Taxonomy" id="2485997"/>
    <lineage>
        <taxon>Bacteria</taxon>
        <taxon>Bacillati</taxon>
        <taxon>Bacillota</taxon>
        <taxon>Bacilli</taxon>
        <taxon>Lactobacillales</taxon>
        <taxon>Lactobacillaceae</taxon>
        <taxon>Agrilactobacillus</taxon>
    </lineage>
</organism>
<dbReference type="Gene3D" id="1.20.1440.50">
    <property type="entry name" value="Ta0600-like"/>
    <property type="match status" value="1"/>
</dbReference>
<dbReference type="Proteomes" id="UP001597267">
    <property type="component" value="Unassembled WGS sequence"/>
</dbReference>
<dbReference type="EMBL" id="JBHTOP010000022">
    <property type="protein sequence ID" value="MFD1672005.1"/>
    <property type="molecule type" value="Genomic_DNA"/>
</dbReference>
<proteinExistence type="predicted"/>
<keyword evidence="3" id="KW-1185">Reference proteome</keyword>
<dbReference type="SUPFAM" id="SSF109797">
    <property type="entry name" value="Bacteriocin immunity protein-like"/>
    <property type="match status" value="1"/>
</dbReference>